<evidence type="ECO:0000313" key="6">
    <source>
        <dbReference type="Proteomes" id="UP001432099"/>
    </source>
</evidence>
<protein>
    <submittedName>
        <fullName evidence="5">DNA-binding protein HU-beta</fullName>
    </submittedName>
</protein>
<dbReference type="PRINTS" id="PR01727">
    <property type="entry name" value="DNABINDINGHU"/>
</dbReference>
<gene>
    <name evidence="5" type="ORF">T23_14320</name>
</gene>
<dbReference type="RefSeq" id="WP_161830844.1">
    <property type="nucleotide sequence ID" value="NZ_AP028127.1"/>
</dbReference>
<dbReference type="SMART" id="SM00411">
    <property type="entry name" value="BHL"/>
    <property type="match status" value="1"/>
</dbReference>
<evidence type="ECO:0000256" key="1">
    <source>
        <dbReference type="ARBA" id="ARBA00010529"/>
    </source>
</evidence>
<dbReference type="CDD" id="cd13831">
    <property type="entry name" value="HU"/>
    <property type="match status" value="1"/>
</dbReference>
<keyword evidence="6" id="KW-1185">Reference proteome</keyword>
<proteinExistence type="inferred from homology"/>
<dbReference type="Gene3D" id="4.10.520.10">
    <property type="entry name" value="IHF-like DNA-binding proteins"/>
    <property type="match status" value="1"/>
</dbReference>
<organism evidence="5 6">
    <name type="scientific">Turicibacter faecis</name>
    <dbReference type="NCBI Taxonomy" id="2963365"/>
    <lineage>
        <taxon>Bacteria</taxon>
        <taxon>Bacillati</taxon>
        <taxon>Bacillota</taxon>
        <taxon>Erysipelotrichia</taxon>
        <taxon>Erysipelotrichales</taxon>
        <taxon>Turicibacteraceae</taxon>
        <taxon>Turicibacter</taxon>
    </lineage>
</organism>
<name>A0ABM8IKB3_9FIRM</name>
<keyword evidence="2" id="KW-0226">DNA condensation</keyword>
<dbReference type="EMBL" id="AP028127">
    <property type="protein sequence ID" value="BEH91330.1"/>
    <property type="molecule type" value="Genomic_DNA"/>
</dbReference>
<evidence type="ECO:0000256" key="3">
    <source>
        <dbReference type="ARBA" id="ARBA00023125"/>
    </source>
</evidence>
<dbReference type="InterPro" id="IPR000119">
    <property type="entry name" value="Hist_DNA-bd"/>
</dbReference>
<sequence>MNRSQLVDKIAEKAELTKKEADKFLSAYIETVTEALQEDDKVALVGFGTFEVRERAARQGRNLHTGETIEIEASKYPAFKAGKALKDALK</sequence>
<evidence type="ECO:0000256" key="4">
    <source>
        <dbReference type="RuleBase" id="RU003939"/>
    </source>
</evidence>
<reference evidence="5" key="1">
    <citation type="journal article" date="2024" name="Int. J. Syst. Evol. Microbiol.">
        <title>Turicibacter faecis sp. nov., isolated from faeces of heart failure mouse model.</title>
        <authorList>
            <person name="Imamura Y."/>
            <person name="Motooka D."/>
            <person name="Nakajima Y."/>
            <person name="Ito S."/>
            <person name="Kitakaze M."/>
            <person name="Iida T."/>
            <person name="Nakamura S."/>
        </authorList>
    </citation>
    <scope>NUCLEOTIDE SEQUENCE</scope>
    <source>
        <strain evidence="5">TC023</strain>
    </source>
</reference>
<keyword evidence="3 5" id="KW-0238">DNA-binding</keyword>
<dbReference type="Pfam" id="PF00216">
    <property type="entry name" value="Bac_DNA_binding"/>
    <property type="match status" value="1"/>
</dbReference>
<dbReference type="GO" id="GO:0003677">
    <property type="term" value="F:DNA binding"/>
    <property type="evidence" value="ECO:0007669"/>
    <property type="project" value="UniProtKB-KW"/>
</dbReference>
<dbReference type="SUPFAM" id="SSF47729">
    <property type="entry name" value="IHF-like DNA-binding proteins"/>
    <property type="match status" value="1"/>
</dbReference>
<evidence type="ECO:0000313" key="5">
    <source>
        <dbReference type="EMBL" id="BEH91330.1"/>
    </source>
</evidence>
<evidence type="ECO:0000256" key="2">
    <source>
        <dbReference type="ARBA" id="ARBA00023067"/>
    </source>
</evidence>
<dbReference type="Proteomes" id="UP001432099">
    <property type="component" value="Chromosome"/>
</dbReference>
<dbReference type="PANTHER" id="PTHR33175:SF3">
    <property type="entry name" value="DNA-BINDING PROTEIN HU-BETA"/>
    <property type="match status" value="1"/>
</dbReference>
<dbReference type="PANTHER" id="PTHR33175">
    <property type="entry name" value="DNA-BINDING PROTEIN HU"/>
    <property type="match status" value="1"/>
</dbReference>
<comment type="similarity">
    <text evidence="1 4">Belongs to the bacterial histone-like protein family.</text>
</comment>
<dbReference type="InterPro" id="IPR010992">
    <property type="entry name" value="IHF-like_DNA-bd_dom_sf"/>
</dbReference>
<accession>A0ABM8IKB3</accession>